<feature type="non-terminal residue" evidence="7">
    <location>
        <position position="63"/>
    </location>
</feature>
<evidence type="ECO:0000259" key="6">
    <source>
        <dbReference type="PROSITE" id="PS50103"/>
    </source>
</evidence>
<dbReference type="Proteomes" id="UP000268321">
    <property type="component" value="Unassembled WGS sequence"/>
</dbReference>
<feature type="non-terminal residue" evidence="7">
    <location>
        <position position="1"/>
    </location>
</feature>
<evidence type="ECO:0000256" key="1">
    <source>
        <dbReference type="ARBA" id="ARBA00022723"/>
    </source>
</evidence>
<keyword evidence="8" id="KW-1185">Reference proteome</keyword>
<evidence type="ECO:0000256" key="3">
    <source>
        <dbReference type="ARBA" id="ARBA00022771"/>
    </source>
</evidence>
<dbReference type="PROSITE" id="PS50103">
    <property type="entry name" value="ZF_C3H1"/>
    <property type="match status" value="2"/>
</dbReference>
<gene>
    <name evidence="7" type="ORF">METBISCDRAFT_5390</name>
</gene>
<name>A0A4P9ZAR3_9ASCO</name>
<evidence type="ECO:0000256" key="4">
    <source>
        <dbReference type="ARBA" id="ARBA00022833"/>
    </source>
</evidence>
<dbReference type="SUPFAM" id="SSF90229">
    <property type="entry name" value="CCCH zinc finger"/>
    <property type="match status" value="2"/>
</dbReference>
<dbReference type="OrthoDB" id="410307at2759"/>
<dbReference type="PANTHER" id="PTHR12547:SF18">
    <property type="entry name" value="PROTEIN TIS11"/>
    <property type="match status" value="1"/>
</dbReference>
<dbReference type="GO" id="GO:0010468">
    <property type="term" value="P:regulation of gene expression"/>
    <property type="evidence" value="ECO:0007669"/>
    <property type="project" value="UniProtKB-ARBA"/>
</dbReference>
<organism evidence="7 8">
    <name type="scientific">Metschnikowia bicuspidata</name>
    <dbReference type="NCBI Taxonomy" id="27322"/>
    <lineage>
        <taxon>Eukaryota</taxon>
        <taxon>Fungi</taxon>
        <taxon>Dikarya</taxon>
        <taxon>Ascomycota</taxon>
        <taxon>Saccharomycotina</taxon>
        <taxon>Pichiomycetes</taxon>
        <taxon>Metschnikowiaceae</taxon>
        <taxon>Metschnikowia</taxon>
    </lineage>
</organism>
<dbReference type="GO" id="GO:0008270">
    <property type="term" value="F:zinc ion binding"/>
    <property type="evidence" value="ECO:0007669"/>
    <property type="project" value="UniProtKB-KW"/>
</dbReference>
<evidence type="ECO:0000313" key="8">
    <source>
        <dbReference type="Proteomes" id="UP000268321"/>
    </source>
</evidence>
<dbReference type="Pfam" id="PF00642">
    <property type="entry name" value="zf-CCCH"/>
    <property type="match status" value="2"/>
</dbReference>
<sequence>YKTELCLLYMKTNVCPYGSKCQFAHGDAELKTVERPSNWRSKPCANWTRYGLCRYGKRCCFKH</sequence>
<feature type="zinc finger region" description="C3H1-type" evidence="5">
    <location>
        <begin position="38"/>
        <end position="63"/>
    </location>
</feature>
<dbReference type="PANTHER" id="PTHR12547">
    <property type="entry name" value="CCCH ZINC FINGER/TIS11-RELATED"/>
    <property type="match status" value="1"/>
</dbReference>
<dbReference type="Gene3D" id="4.10.1000.10">
    <property type="entry name" value="Zinc finger, CCCH-type"/>
    <property type="match status" value="2"/>
</dbReference>
<feature type="domain" description="C3H1-type" evidence="6">
    <location>
        <begin position="38"/>
        <end position="63"/>
    </location>
</feature>
<feature type="zinc finger region" description="C3H1-type" evidence="5">
    <location>
        <begin position="1"/>
        <end position="28"/>
    </location>
</feature>
<protein>
    <recommendedName>
        <fullName evidence="6">C3H1-type domain-containing protein</fullName>
    </recommendedName>
</protein>
<dbReference type="EMBL" id="ML004477">
    <property type="protein sequence ID" value="RKP29708.1"/>
    <property type="molecule type" value="Genomic_DNA"/>
</dbReference>
<feature type="domain" description="C3H1-type" evidence="6">
    <location>
        <begin position="1"/>
        <end position="28"/>
    </location>
</feature>
<dbReference type="GO" id="GO:0003729">
    <property type="term" value="F:mRNA binding"/>
    <property type="evidence" value="ECO:0007669"/>
    <property type="project" value="InterPro"/>
</dbReference>
<proteinExistence type="predicted"/>
<evidence type="ECO:0000256" key="5">
    <source>
        <dbReference type="PROSITE-ProRule" id="PRU00723"/>
    </source>
</evidence>
<accession>A0A4P9ZAR3</accession>
<dbReference type="GO" id="GO:0006879">
    <property type="term" value="P:intracellular iron ion homeostasis"/>
    <property type="evidence" value="ECO:0007669"/>
    <property type="project" value="UniProtKB-ARBA"/>
</dbReference>
<dbReference type="InterPro" id="IPR045877">
    <property type="entry name" value="ZFP36-like"/>
</dbReference>
<dbReference type="AlphaFoldDB" id="A0A4P9ZAR3"/>
<reference evidence="8" key="1">
    <citation type="journal article" date="2018" name="Nat. Microbiol.">
        <title>Leveraging single-cell genomics to expand the fungal tree of life.</title>
        <authorList>
            <person name="Ahrendt S.R."/>
            <person name="Quandt C.A."/>
            <person name="Ciobanu D."/>
            <person name="Clum A."/>
            <person name="Salamov A."/>
            <person name="Andreopoulos B."/>
            <person name="Cheng J.F."/>
            <person name="Woyke T."/>
            <person name="Pelin A."/>
            <person name="Henrissat B."/>
            <person name="Reynolds N.K."/>
            <person name="Benny G.L."/>
            <person name="Smith M.E."/>
            <person name="James T.Y."/>
            <person name="Grigoriev I.V."/>
        </authorList>
    </citation>
    <scope>NUCLEOTIDE SEQUENCE [LARGE SCALE GENOMIC DNA]</scope>
    <source>
        <strain evidence="8">Baker2002</strain>
    </source>
</reference>
<keyword evidence="1 5" id="KW-0479">Metal-binding</keyword>
<dbReference type="InterPro" id="IPR036855">
    <property type="entry name" value="Znf_CCCH_sf"/>
</dbReference>
<keyword evidence="2" id="KW-0677">Repeat</keyword>
<evidence type="ECO:0000313" key="7">
    <source>
        <dbReference type="EMBL" id="RKP29708.1"/>
    </source>
</evidence>
<evidence type="ECO:0000256" key="2">
    <source>
        <dbReference type="ARBA" id="ARBA00022737"/>
    </source>
</evidence>
<keyword evidence="3 5" id="KW-0863">Zinc-finger</keyword>
<dbReference type="FunFam" id="4.10.1000.10:FF:000001">
    <property type="entry name" value="zinc finger CCCH domain-containing protein 15-like"/>
    <property type="match status" value="1"/>
</dbReference>
<dbReference type="SMART" id="SM00356">
    <property type="entry name" value="ZnF_C3H1"/>
    <property type="match status" value="2"/>
</dbReference>
<dbReference type="FunFam" id="4.10.1000.10:FF:000018">
    <property type="entry name" value="Zinc finger protein"/>
    <property type="match status" value="1"/>
</dbReference>
<keyword evidence="4 5" id="KW-0862">Zinc</keyword>
<dbReference type="InterPro" id="IPR000571">
    <property type="entry name" value="Znf_CCCH"/>
</dbReference>